<dbReference type="InterPro" id="IPR011604">
    <property type="entry name" value="PDDEXK-like_dom_sf"/>
</dbReference>
<organism evidence="1">
    <name type="scientific">viral metagenome</name>
    <dbReference type="NCBI Taxonomy" id="1070528"/>
    <lineage>
        <taxon>unclassified sequences</taxon>
        <taxon>metagenomes</taxon>
        <taxon>organismal metagenomes</taxon>
    </lineage>
</organism>
<evidence type="ECO:0000313" key="1">
    <source>
        <dbReference type="EMBL" id="QHT97559.1"/>
    </source>
</evidence>
<dbReference type="AlphaFoldDB" id="A0A6C0IYB4"/>
<sequence>MNKIVIIASELAIITGHNKYQPLQKVIDSVLNRSKIKKIHIPKSNIEAGLINLSKPDLLKIKSELNLDHKSSLKEVETKIRQKVINKSLDKNITENTSRTTTQRVLEKMPELKKCLANNISQDLRMKRGNVKENQNLDETEKKFNIKIDYRNSKMYEKMVHSDLEKNYTIFLRGKVDGMNQDCVVETKNRTKRLFNRIPDYEKIQLNCYMFMTDKDRSIHIECYNDSQNSVEYDFDDDLWEECKDKIIDFTDNHIVCHID</sequence>
<dbReference type="Gene3D" id="3.90.320.10">
    <property type="match status" value="1"/>
</dbReference>
<protein>
    <recommendedName>
        <fullName evidence="2">YqaJ viral recombinase domain-containing protein</fullName>
    </recommendedName>
</protein>
<dbReference type="EMBL" id="MN740280">
    <property type="protein sequence ID" value="QHT97559.1"/>
    <property type="molecule type" value="Genomic_DNA"/>
</dbReference>
<proteinExistence type="predicted"/>
<reference evidence="1" key="1">
    <citation type="journal article" date="2020" name="Nature">
        <title>Giant virus diversity and host interactions through global metagenomics.</title>
        <authorList>
            <person name="Schulz F."/>
            <person name="Roux S."/>
            <person name="Paez-Espino D."/>
            <person name="Jungbluth S."/>
            <person name="Walsh D.A."/>
            <person name="Denef V.J."/>
            <person name="McMahon K.D."/>
            <person name="Konstantinidis K.T."/>
            <person name="Eloe-Fadrosh E.A."/>
            <person name="Kyrpides N.C."/>
            <person name="Woyke T."/>
        </authorList>
    </citation>
    <scope>NUCLEOTIDE SEQUENCE</scope>
    <source>
        <strain evidence="1">GVMAG-M-3300025138-11</strain>
    </source>
</reference>
<name>A0A6C0IYB4_9ZZZZ</name>
<evidence type="ECO:0008006" key="2">
    <source>
        <dbReference type="Google" id="ProtNLM"/>
    </source>
</evidence>
<accession>A0A6C0IYB4</accession>